<proteinExistence type="inferred from homology"/>
<dbReference type="EMBL" id="JAWCTQ010000006">
    <property type="protein sequence ID" value="MDT9681969.1"/>
    <property type="molecule type" value="Genomic_DNA"/>
</dbReference>
<dbReference type="Pfam" id="PF02687">
    <property type="entry name" value="FtsX"/>
    <property type="match status" value="1"/>
</dbReference>
<dbReference type="PANTHER" id="PTHR30572:SF4">
    <property type="entry name" value="ABC TRANSPORTER PERMEASE YTRF"/>
    <property type="match status" value="1"/>
</dbReference>
<feature type="transmembrane region" description="Helical" evidence="7">
    <location>
        <begin position="399"/>
        <end position="423"/>
    </location>
</feature>
<feature type="domain" description="ABC3 transporter permease C-terminal" evidence="8">
    <location>
        <begin position="324"/>
        <end position="426"/>
    </location>
</feature>
<evidence type="ECO:0000259" key="8">
    <source>
        <dbReference type="Pfam" id="PF02687"/>
    </source>
</evidence>
<feature type="transmembrane region" description="Helical" evidence="7">
    <location>
        <begin position="520"/>
        <end position="541"/>
    </location>
</feature>
<reference evidence="9 10" key="1">
    <citation type="submission" date="2023-09" db="EMBL/GenBank/DDBJ databases">
        <title>Streptomyces sp. nov.: A antagonism against Alternaria gaisen Producing Streptochlin, Isolated from Tamarix root soil.</title>
        <authorList>
            <person name="Chen Y."/>
        </authorList>
    </citation>
    <scope>NUCLEOTIDE SEQUENCE [LARGE SCALE GENOMIC DNA]</scope>
    <source>
        <strain evidence="9 10">TRM76323</strain>
    </source>
</reference>
<feature type="transmembrane region" description="Helical" evidence="7">
    <location>
        <begin position="926"/>
        <end position="945"/>
    </location>
</feature>
<feature type="transmembrane region" description="Helical" evidence="7">
    <location>
        <begin position="471"/>
        <end position="499"/>
    </location>
</feature>
<evidence type="ECO:0000256" key="2">
    <source>
        <dbReference type="ARBA" id="ARBA00022475"/>
    </source>
</evidence>
<name>A0ABU3QGU1_9ACTN</name>
<evidence type="ECO:0000256" key="3">
    <source>
        <dbReference type="ARBA" id="ARBA00022692"/>
    </source>
</evidence>
<comment type="subcellular location">
    <subcellularLocation>
        <location evidence="1">Cell membrane</location>
        <topology evidence="1">Multi-pass membrane protein</topology>
    </subcellularLocation>
</comment>
<dbReference type="Proteomes" id="UP001250181">
    <property type="component" value="Unassembled WGS sequence"/>
</dbReference>
<evidence type="ECO:0000313" key="10">
    <source>
        <dbReference type="Proteomes" id="UP001250181"/>
    </source>
</evidence>
<feature type="transmembrane region" description="Helical" evidence="7">
    <location>
        <begin position="814"/>
        <end position="838"/>
    </location>
</feature>
<protein>
    <submittedName>
        <fullName evidence="9">FtsX-like permease family protein</fullName>
    </submittedName>
</protein>
<keyword evidence="4 7" id="KW-1133">Transmembrane helix</keyword>
<feature type="transmembrane region" description="Helical" evidence="7">
    <location>
        <begin position="867"/>
        <end position="887"/>
    </location>
</feature>
<evidence type="ECO:0000256" key="5">
    <source>
        <dbReference type="ARBA" id="ARBA00023136"/>
    </source>
</evidence>
<keyword evidence="2" id="KW-1003">Cell membrane</keyword>
<accession>A0ABU3QGU1</accession>
<dbReference type="RefSeq" id="WP_315877056.1">
    <property type="nucleotide sequence ID" value="NZ_JAWCTQ010000006.1"/>
</dbReference>
<dbReference type="InterPro" id="IPR003838">
    <property type="entry name" value="ABC3_permease_C"/>
</dbReference>
<dbReference type="PANTHER" id="PTHR30572">
    <property type="entry name" value="MEMBRANE COMPONENT OF TRANSPORTER-RELATED"/>
    <property type="match status" value="1"/>
</dbReference>
<comment type="caution">
    <text evidence="9">The sequence shown here is derived from an EMBL/GenBank/DDBJ whole genome shotgun (WGS) entry which is preliminary data.</text>
</comment>
<organism evidence="9 10">
    <name type="scientific">Streptomyces tamarix</name>
    <dbReference type="NCBI Taxonomy" id="3078565"/>
    <lineage>
        <taxon>Bacteria</taxon>
        <taxon>Bacillati</taxon>
        <taxon>Actinomycetota</taxon>
        <taxon>Actinomycetes</taxon>
        <taxon>Kitasatosporales</taxon>
        <taxon>Streptomycetaceae</taxon>
        <taxon>Streptomyces</taxon>
    </lineage>
</organism>
<keyword evidence="3 7" id="KW-0812">Transmembrane</keyword>
<evidence type="ECO:0000256" key="6">
    <source>
        <dbReference type="ARBA" id="ARBA00038076"/>
    </source>
</evidence>
<evidence type="ECO:0000256" key="7">
    <source>
        <dbReference type="SAM" id="Phobius"/>
    </source>
</evidence>
<comment type="similarity">
    <text evidence="6">Belongs to the ABC-4 integral membrane protein family.</text>
</comment>
<evidence type="ECO:0000313" key="9">
    <source>
        <dbReference type="EMBL" id="MDT9681969.1"/>
    </source>
</evidence>
<evidence type="ECO:0000256" key="4">
    <source>
        <dbReference type="ARBA" id="ARBA00022989"/>
    </source>
</evidence>
<sequence>MNGWFHSWRAAVRIARRDAWRSKGRSFLVLAMIALPILGVSAADLTLRSAELSPQERATRLLGAADARVSDPGYGGVPVQQSPDGQMTTPADKEYDTQPVPEGHIDVKKALPAGATLLEDTNGYGKLRTAHGLLHTGIRELKAADPLAEGILTPLDGRFPQRPDEVAASSRFLEESGLEIGGTLAARGLEREYRIVGSYEVPDDLRALQVNALPGAFLEPLRKGLEASGMAVPDISTEHLVKLPADGGHGFTWNMVQETNAKGAVVVSRAVLVDPPANADVPIFQREGYTPFDQSLSADKSALVAVATVVGLAMLEICLLAGPAFAVGARRSRRQLGLVGANGGDRRHIRAIVLAGGLVIGVAAAVVGTVLGLILTFVLQPVLEDSFGQRFGAFDVRPLELLGIGALAVLTGLLAAVVPAVTASRETVLASLTGRRGIRRSNRVLPVIGLVAALLGASIALYGSVFSDQFVIVAGGSALAELGVVAMTPALVGMFGRVGRWLPLSPRLALRDSVRNRGRTAPAVAAVLAAVAGTVAVATYATSEDAQLRAKYEAQLPYGAVSALTVEDGGRDVPAIREAVQRHVPVEVRADVARIAVGRAGCGPFSAEAGCGRSEVVIPKANECPLWAESAPPGTDPAERFSKEERRRLADDWRCRPGGGGYVPTVDGLLVADAALLKVLGVDDPAAEKALAEGRVVSFHKKQVDAAGRISLRVVTDAKAADEAVERNEPVPGEVKALPAYQVPDGTASYGVAGVLTPAAAEAAGLGTVPMGSYYSTDHLPGSEQRQRLDDDLAKVGSEVHLHVETGYDSENSIVLLALTVFAGLITIGAAGIATGLAQADAEADLKTLAAVGAPPRVRRTLSGFQCGVVAVMGVLLGTAAGVLPAIGLRLTERRQQERWYQEGRDAGWAGVADLPHVPIVIPWETFGALLVAVPLGAALLAALLTRSRTAVARRTAA</sequence>
<evidence type="ECO:0000256" key="1">
    <source>
        <dbReference type="ARBA" id="ARBA00004651"/>
    </source>
</evidence>
<feature type="transmembrane region" description="Helical" evidence="7">
    <location>
        <begin position="302"/>
        <end position="328"/>
    </location>
</feature>
<keyword evidence="5 7" id="KW-0472">Membrane</keyword>
<feature type="transmembrane region" description="Helical" evidence="7">
    <location>
        <begin position="444"/>
        <end position="465"/>
    </location>
</feature>
<keyword evidence="10" id="KW-1185">Reference proteome</keyword>
<gene>
    <name evidence="9" type="ORF">RND61_07760</name>
</gene>
<feature type="transmembrane region" description="Helical" evidence="7">
    <location>
        <begin position="349"/>
        <end position="379"/>
    </location>
</feature>
<dbReference type="InterPro" id="IPR050250">
    <property type="entry name" value="Macrolide_Exporter_MacB"/>
</dbReference>